<comment type="caution">
    <text evidence="2">The sequence shown here is derived from an EMBL/GenBank/DDBJ whole genome shotgun (WGS) entry which is preliminary data.</text>
</comment>
<organism evidence="2 3">
    <name type="scientific">Polypedilum vanderplanki</name>
    <name type="common">Sleeping chironomid midge</name>
    <dbReference type="NCBI Taxonomy" id="319348"/>
    <lineage>
        <taxon>Eukaryota</taxon>
        <taxon>Metazoa</taxon>
        <taxon>Ecdysozoa</taxon>
        <taxon>Arthropoda</taxon>
        <taxon>Hexapoda</taxon>
        <taxon>Insecta</taxon>
        <taxon>Pterygota</taxon>
        <taxon>Neoptera</taxon>
        <taxon>Endopterygota</taxon>
        <taxon>Diptera</taxon>
        <taxon>Nematocera</taxon>
        <taxon>Chironomoidea</taxon>
        <taxon>Chironomidae</taxon>
        <taxon>Chironominae</taxon>
        <taxon>Polypedilum</taxon>
        <taxon>Polypedilum</taxon>
    </lineage>
</organism>
<dbReference type="Pfam" id="PF04937">
    <property type="entry name" value="DUF659"/>
    <property type="match status" value="1"/>
</dbReference>
<gene>
    <name evidence="2" type="ORF">PVAND_002615</name>
</gene>
<dbReference type="AlphaFoldDB" id="A0A9J6BRI6"/>
<keyword evidence="3" id="KW-1185">Reference proteome</keyword>
<sequence>MRNPYLDSLLDKHFNKCSAAVDEIIESHENLTLISDGWTNVRGDHIVNFCVKAPGQKAFFYESIDTSGIIQNSTAVAAAIFDVIEKIGSHKFICFISDNAPVMKAAWKLIEVKFPHISASGCAAHGMNLLIKDITSTTESAKTIKESEKIIKFIKNHHLVKAMFDERRLAANVLSSLCLPVPTPDEKYDELKDMQPKSTSAAVLTLLKRMLSGIV</sequence>
<dbReference type="OrthoDB" id="4951847at2759"/>
<dbReference type="InterPro" id="IPR012337">
    <property type="entry name" value="RNaseH-like_sf"/>
</dbReference>
<evidence type="ECO:0000259" key="1">
    <source>
        <dbReference type="Pfam" id="PF04937"/>
    </source>
</evidence>
<dbReference type="EMBL" id="JADBJN010000003">
    <property type="protein sequence ID" value="KAG5672489.1"/>
    <property type="molecule type" value="Genomic_DNA"/>
</dbReference>
<dbReference type="SUPFAM" id="SSF53098">
    <property type="entry name" value="Ribonuclease H-like"/>
    <property type="match status" value="1"/>
</dbReference>
<evidence type="ECO:0000313" key="3">
    <source>
        <dbReference type="Proteomes" id="UP001107558"/>
    </source>
</evidence>
<dbReference type="Proteomes" id="UP001107558">
    <property type="component" value="Chromosome 3"/>
</dbReference>
<dbReference type="InterPro" id="IPR007021">
    <property type="entry name" value="DUF659"/>
</dbReference>
<protein>
    <recommendedName>
        <fullName evidence="1">DUF659 domain-containing protein</fullName>
    </recommendedName>
</protein>
<name>A0A9J6BRI6_POLVA</name>
<evidence type="ECO:0000313" key="2">
    <source>
        <dbReference type="EMBL" id="KAG5672489.1"/>
    </source>
</evidence>
<accession>A0A9J6BRI6</accession>
<reference evidence="2" key="1">
    <citation type="submission" date="2021-03" db="EMBL/GenBank/DDBJ databases">
        <title>Chromosome level genome of the anhydrobiotic midge Polypedilum vanderplanki.</title>
        <authorList>
            <person name="Yoshida Y."/>
            <person name="Kikawada T."/>
            <person name="Gusev O."/>
        </authorList>
    </citation>
    <scope>NUCLEOTIDE SEQUENCE</scope>
    <source>
        <strain evidence="2">NIAS01</strain>
        <tissue evidence="2">Whole body or cell culture</tissue>
    </source>
</reference>
<feature type="domain" description="DUF659" evidence="1">
    <location>
        <begin position="8"/>
        <end position="150"/>
    </location>
</feature>
<dbReference type="PANTHER" id="PTHR32166">
    <property type="entry name" value="OSJNBA0013A04.12 PROTEIN"/>
    <property type="match status" value="1"/>
</dbReference>
<proteinExistence type="predicted"/>
<dbReference type="PANTHER" id="PTHR32166:SF24">
    <property type="entry name" value="F16P17.2 PROTEIN"/>
    <property type="match status" value="1"/>
</dbReference>